<keyword evidence="12" id="KW-0732">Signal</keyword>
<comment type="caution">
    <text evidence="14">The sequence shown here is derived from an EMBL/GenBank/DDBJ whole genome shotgun (WGS) entry which is preliminary data.</text>
</comment>
<dbReference type="InterPro" id="IPR015168">
    <property type="entry name" value="SsuA/THI5"/>
</dbReference>
<sequence>MTARHALLVKRCRKYAGLLLLLAAFSAAAETAGERRWIITMTWLPQAQFAGVYYAKEAGIFEKYGLSVEIRHKTAELSIIDYLTQKRSEFIVAPLATALLARSEKVPLVNIGQVSQSGAVMLVTAGKNGIRKAEDLKKPDAAGKPRRFGIWSVDFGMAPLAFLRKQGVAGEIVPLNTDIALFLWGAVDVISVMEYNEYYQILASGRQPAELTVFRLRDYGIDVPEDGVYTLESTAAEYPGVCLALRRAVMEGWREAVKHPKKALEYVWKYCARDNGRFDPAHQYWMLTVYGKLLGLGTPQAGVLSPAAYDAAVKLFRRSGLIAGSVDYRQFCPNLAETSGGRP</sequence>
<dbReference type="GO" id="GO:0046872">
    <property type="term" value="F:metal ion binding"/>
    <property type="evidence" value="ECO:0007669"/>
    <property type="project" value="UniProtKB-KW"/>
</dbReference>
<proteinExistence type="inferred from homology"/>
<evidence type="ECO:0000256" key="9">
    <source>
        <dbReference type="ARBA" id="ARBA00023004"/>
    </source>
</evidence>
<feature type="chain" id="PRO_5032272378" description="Thiamine pyrimidine synthase" evidence="12">
    <location>
        <begin position="30"/>
        <end position="343"/>
    </location>
</feature>
<evidence type="ECO:0000313" key="14">
    <source>
        <dbReference type="EMBL" id="MST98571.1"/>
    </source>
</evidence>
<keyword evidence="6" id="KW-0479">Metal-binding</keyword>
<dbReference type="EMBL" id="VUNS01000020">
    <property type="protein sequence ID" value="MST98571.1"/>
    <property type="molecule type" value="Genomic_DNA"/>
</dbReference>
<evidence type="ECO:0000256" key="7">
    <source>
        <dbReference type="ARBA" id="ARBA00022898"/>
    </source>
</evidence>
<dbReference type="PANTHER" id="PTHR31528">
    <property type="entry name" value="4-AMINO-5-HYDROXYMETHYL-2-METHYLPYRIMIDINE PHOSPHATE SYNTHASE THI11-RELATED"/>
    <property type="match status" value="1"/>
</dbReference>
<reference evidence="14 15" key="1">
    <citation type="submission" date="2019-08" db="EMBL/GenBank/DDBJ databases">
        <title>In-depth cultivation of the pig gut microbiome towards novel bacterial diversity and tailored functional studies.</title>
        <authorList>
            <person name="Wylensek D."/>
            <person name="Hitch T.C.A."/>
            <person name="Clavel T."/>
        </authorList>
    </citation>
    <scope>NUCLEOTIDE SEQUENCE [LARGE SCALE GENOMIC DNA]</scope>
    <source>
        <strain evidence="14 15">BBE-744-WT-12</strain>
    </source>
</reference>
<keyword evidence="9" id="KW-0408">Iron</keyword>
<evidence type="ECO:0000313" key="15">
    <source>
        <dbReference type="Proteomes" id="UP000435649"/>
    </source>
</evidence>
<comment type="pathway">
    <text evidence="2">Cofactor biosynthesis; thiamine diphosphate biosynthesis.</text>
</comment>
<dbReference type="Proteomes" id="UP000435649">
    <property type="component" value="Unassembled WGS sequence"/>
</dbReference>
<evidence type="ECO:0000256" key="3">
    <source>
        <dbReference type="ARBA" id="ARBA00009406"/>
    </source>
</evidence>
<feature type="domain" description="SsuA/THI5-like" evidence="13">
    <location>
        <begin position="47"/>
        <end position="263"/>
    </location>
</feature>
<dbReference type="AlphaFoldDB" id="A0A844G7N4"/>
<keyword evidence="5" id="KW-0808">Transferase</keyword>
<dbReference type="GO" id="GO:0009228">
    <property type="term" value="P:thiamine biosynthetic process"/>
    <property type="evidence" value="ECO:0007669"/>
    <property type="project" value="UniProtKB-KW"/>
</dbReference>
<comment type="similarity">
    <text evidence="3">Belongs to the NMT1/THI5 family.</text>
</comment>
<evidence type="ECO:0000256" key="2">
    <source>
        <dbReference type="ARBA" id="ARBA00004948"/>
    </source>
</evidence>
<comment type="function">
    <text evidence="1">Responsible for the formation of the pyrimidine heterocycle in the thiamine biosynthesis pathway. Catalyzes the formation of hydroxymethylpyrimidine phosphate (HMP-P) from histidine and pyridoxal phosphate (PLP). The protein uses PLP and the active site histidine to form HMP-P, generating an inactive enzyme. The enzyme can only undergo a single turnover, which suggests it is a suicide enzyme.</text>
</comment>
<evidence type="ECO:0000256" key="5">
    <source>
        <dbReference type="ARBA" id="ARBA00022679"/>
    </source>
</evidence>
<protein>
    <recommendedName>
        <fullName evidence="10">Thiamine pyrimidine synthase</fullName>
    </recommendedName>
</protein>
<comment type="subunit">
    <text evidence="4">Homodimer.</text>
</comment>
<evidence type="ECO:0000256" key="6">
    <source>
        <dbReference type="ARBA" id="ARBA00022723"/>
    </source>
</evidence>
<feature type="signal peptide" evidence="12">
    <location>
        <begin position="1"/>
        <end position="29"/>
    </location>
</feature>
<dbReference type="GO" id="GO:0016740">
    <property type="term" value="F:transferase activity"/>
    <property type="evidence" value="ECO:0007669"/>
    <property type="project" value="UniProtKB-KW"/>
</dbReference>
<accession>A0A844G7N4</accession>
<evidence type="ECO:0000256" key="8">
    <source>
        <dbReference type="ARBA" id="ARBA00022977"/>
    </source>
</evidence>
<evidence type="ECO:0000256" key="10">
    <source>
        <dbReference type="ARBA" id="ARBA00033171"/>
    </source>
</evidence>
<name>A0A844G7N4_9BACT</name>
<organism evidence="14 15">
    <name type="scientific">Victivallis lenta</name>
    <dbReference type="NCBI Taxonomy" id="2606640"/>
    <lineage>
        <taxon>Bacteria</taxon>
        <taxon>Pseudomonadati</taxon>
        <taxon>Lentisphaerota</taxon>
        <taxon>Lentisphaeria</taxon>
        <taxon>Victivallales</taxon>
        <taxon>Victivallaceae</taxon>
        <taxon>Victivallis</taxon>
    </lineage>
</organism>
<evidence type="ECO:0000256" key="1">
    <source>
        <dbReference type="ARBA" id="ARBA00003469"/>
    </source>
</evidence>
<dbReference type="PANTHER" id="PTHR31528:SF1">
    <property type="entry name" value="4-AMINO-5-HYDROXYMETHYL-2-METHYLPYRIMIDINE PHOSPHATE SYNTHASE THI11-RELATED"/>
    <property type="match status" value="1"/>
</dbReference>
<evidence type="ECO:0000259" key="13">
    <source>
        <dbReference type="Pfam" id="PF09084"/>
    </source>
</evidence>
<keyword evidence="8" id="KW-0784">Thiamine biosynthesis</keyword>
<evidence type="ECO:0000256" key="12">
    <source>
        <dbReference type="SAM" id="SignalP"/>
    </source>
</evidence>
<keyword evidence="15" id="KW-1185">Reference proteome</keyword>
<dbReference type="InterPro" id="IPR027939">
    <property type="entry name" value="NMT1/THI5"/>
</dbReference>
<dbReference type="Gene3D" id="3.40.190.10">
    <property type="entry name" value="Periplasmic binding protein-like II"/>
    <property type="match status" value="2"/>
</dbReference>
<dbReference type="SUPFAM" id="SSF53850">
    <property type="entry name" value="Periplasmic binding protein-like II"/>
    <property type="match status" value="1"/>
</dbReference>
<dbReference type="Pfam" id="PF09084">
    <property type="entry name" value="NMT1"/>
    <property type="match status" value="1"/>
</dbReference>
<keyword evidence="7" id="KW-0663">Pyridoxal phosphate</keyword>
<evidence type="ECO:0000256" key="11">
    <source>
        <dbReference type="ARBA" id="ARBA00048179"/>
    </source>
</evidence>
<evidence type="ECO:0000256" key="4">
    <source>
        <dbReference type="ARBA" id="ARBA00011738"/>
    </source>
</evidence>
<gene>
    <name evidence="14" type="ORF">FYJ85_16150</name>
</gene>
<comment type="catalytic activity">
    <reaction evidence="11">
        <text>N(6)-(pyridoxal phosphate)-L-lysyl-[4-amino-5-hydroxymethyl-2-methylpyrimidine phosphate synthase] + L-histidyl-[4-amino-5-hydroxymethyl-2-methylpyrimidine phosphate synthase] + 2 Fe(3+) + 4 H2O = L-lysyl-[4-amino-5-hydroxymethyl-2-methylpyrimidine phosphate synthase] + (2S)-2-amino-5-hydroxy-4-oxopentanoyl-[4-amino-5-hydroxymethyl-2-methylpyrimidine phosphate synthase] + 4-amino-2-methyl-5-(phosphooxymethyl)pyrimidine + 3-oxopropanoate + 2 Fe(2+) + 2 H(+)</text>
        <dbReference type="Rhea" id="RHEA:65756"/>
        <dbReference type="Rhea" id="RHEA-COMP:16892"/>
        <dbReference type="Rhea" id="RHEA-COMP:16893"/>
        <dbReference type="Rhea" id="RHEA-COMP:16894"/>
        <dbReference type="Rhea" id="RHEA-COMP:16895"/>
        <dbReference type="ChEBI" id="CHEBI:15377"/>
        <dbReference type="ChEBI" id="CHEBI:15378"/>
        <dbReference type="ChEBI" id="CHEBI:29033"/>
        <dbReference type="ChEBI" id="CHEBI:29034"/>
        <dbReference type="ChEBI" id="CHEBI:29969"/>
        <dbReference type="ChEBI" id="CHEBI:29979"/>
        <dbReference type="ChEBI" id="CHEBI:33190"/>
        <dbReference type="ChEBI" id="CHEBI:58354"/>
        <dbReference type="ChEBI" id="CHEBI:143915"/>
        <dbReference type="ChEBI" id="CHEBI:157692"/>
    </reaction>
    <physiologicalReaction direction="left-to-right" evidence="11">
        <dbReference type="Rhea" id="RHEA:65757"/>
    </physiologicalReaction>
</comment>